<dbReference type="InterPro" id="IPR003615">
    <property type="entry name" value="HNH_nuc"/>
</dbReference>
<dbReference type="Pfam" id="PF01844">
    <property type="entry name" value="HNH"/>
    <property type="match status" value="1"/>
</dbReference>
<name>A0A241XK95_PSEAI</name>
<gene>
    <name evidence="3" type="ORF">CAZ10_25520</name>
</gene>
<dbReference type="GO" id="GO:0008270">
    <property type="term" value="F:zinc ion binding"/>
    <property type="evidence" value="ECO:0007669"/>
    <property type="project" value="InterPro"/>
</dbReference>
<dbReference type="InterPro" id="IPR002711">
    <property type="entry name" value="HNH"/>
</dbReference>
<dbReference type="AlphaFoldDB" id="A0A241XK95"/>
<comment type="caution">
    <text evidence="3">The sequence shown here is derived from an EMBL/GenBank/DDBJ whole genome shotgun (WGS) entry which is preliminary data.</text>
</comment>
<accession>A0A241XK95</accession>
<evidence type="ECO:0000313" key="3">
    <source>
        <dbReference type="EMBL" id="OTI57589.1"/>
    </source>
</evidence>
<protein>
    <submittedName>
        <fullName evidence="3">HNH endonuclease</fullName>
    </submittedName>
</protein>
<proteinExistence type="predicted"/>
<dbReference type="Gene3D" id="1.10.30.50">
    <property type="match status" value="1"/>
</dbReference>
<evidence type="ECO:0000256" key="1">
    <source>
        <dbReference type="SAM" id="MobiDB-lite"/>
    </source>
</evidence>
<dbReference type="Proteomes" id="UP000194857">
    <property type="component" value="Unassembled WGS sequence"/>
</dbReference>
<dbReference type="SMART" id="SM00507">
    <property type="entry name" value="HNHc"/>
    <property type="match status" value="1"/>
</dbReference>
<dbReference type="CDD" id="cd00085">
    <property type="entry name" value="HNHc"/>
    <property type="match status" value="1"/>
</dbReference>
<evidence type="ECO:0000259" key="2">
    <source>
        <dbReference type="SMART" id="SM00507"/>
    </source>
</evidence>
<organism evidence="3 4">
    <name type="scientific">Pseudomonas aeruginosa</name>
    <dbReference type="NCBI Taxonomy" id="287"/>
    <lineage>
        <taxon>Bacteria</taxon>
        <taxon>Pseudomonadati</taxon>
        <taxon>Pseudomonadota</taxon>
        <taxon>Gammaproteobacteria</taxon>
        <taxon>Pseudomonadales</taxon>
        <taxon>Pseudomonadaceae</taxon>
        <taxon>Pseudomonas</taxon>
    </lineage>
</organism>
<feature type="compositionally biased region" description="Basic residues" evidence="1">
    <location>
        <begin position="7"/>
        <end position="16"/>
    </location>
</feature>
<dbReference type="GO" id="GO:0003676">
    <property type="term" value="F:nucleic acid binding"/>
    <property type="evidence" value="ECO:0007669"/>
    <property type="project" value="InterPro"/>
</dbReference>
<dbReference type="RefSeq" id="WP_031299274.1">
    <property type="nucleotide sequence ID" value="NZ_CAADLW010000829.1"/>
</dbReference>
<feature type="region of interest" description="Disordered" evidence="1">
    <location>
        <begin position="1"/>
        <end position="34"/>
    </location>
</feature>
<evidence type="ECO:0000313" key="4">
    <source>
        <dbReference type="Proteomes" id="UP000194857"/>
    </source>
</evidence>
<keyword evidence="3" id="KW-0378">Hydrolase</keyword>
<keyword evidence="3" id="KW-0540">Nuclease</keyword>
<sequence length="104" mass="11610">MPDLPQRHTKPKAKGVTKHEVEDKAWGNGRGGRPWRRKRERILKRDGYMCQCAECKGVKRIATEVDHIIPLSQGGTDDDSNLMAIAGYPCHARKTARESAASRG</sequence>
<dbReference type="GO" id="GO:0004519">
    <property type="term" value="F:endonuclease activity"/>
    <property type="evidence" value="ECO:0007669"/>
    <property type="project" value="UniProtKB-KW"/>
</dbReference>
<reference evidence="4" key="1">
    <citation type="submission" date="2017-05" db="EMBL/GenBank/DDBJ databases">
        <authorList>
            <person name="Giani T."/>
            <person name="Arena F."/>
            <person name="Pollini S."/>
            <person name="Di Pilato V."/>
            <person name="D'Andrea M.M."/>
            <person name="Henrici De Angelis L."/>
            <person name="Bassetti M."/>
            <person name="Rossolini G.M."/>
        </authorList>
    </citation>
    <scope>NUCLEOTIDE SEQUENCE [LARGE SCALE GENOMIC DNA]</scope>
    <source>
        <strain evidence="4">S567_C10_BS</strain>
    </source>
</reference>
<feature type="domain" description="HNH nuclease" evidence="2">
    <location>
        <begin position="37"/>
        <end position="92"/>
    </location>
</feature>
<keyword evidence="3" id="KW-0255">Endonuclease</keyword>
<dbReference type="EMBL" id="NFFZ01000016">
    <property type="protein sequence ID" value="OTI57589.1"/>
    <property type="molecule type" value="Genomic_DNA"/>
</dbReference>